<dbReference type="InterPro" id="IPR036034">
    <property type="entry name" value="PDZ_sf"/>
</dbReference>
<reference evidence="10" key="1">
    <citation type="submission" date="2017-09" db="EMBL/GenBank/DDBJ databases">
        <authorList>
            <person name="Feng G."/>
            <person name="Zhu H."/>
        </authorList>
    </citation>
    <scope>NUCLEOTIDE SEQUENCE [LARGE SCALE GENOMIC DNA]</scope>
    <source>
        <strain evidence="10">1PNM-20</strain>
    </source>
</reference>
<feature type="domain" description="Peptidase M48" evidence="8">
    <location>
        <begin position="194"/>
        <end position="301"/>
    </location>
</feature>
<feature type="chain" id="PRO_5012742590" evidence="7">
    <location>
        <begin position="20"/>
        <end position="327"/>
    </location>
</feature>
<dbReference type="PANTHER" id="PTHR22726:SF1">
    <property type="entry name" value="METALLOENDOPEPTIDASE OMA1, MITOCHONDRIAL"/>
    <property type="match status" value="1"/>
</dbReference>
<protein>
    <submittedName>
        <fullName evidence="9">Peptidase M48 family protein</fullName>
    </submittedName>
</protein>
<evidence type="ECO:0000256" key="7">
    <source>
        <dbReference type="SAM" id="SignalP"/>
    </source>
</evidence>
<accession>A0A2A2SJK8</accession>
<dbReference type="GO" id="GO:0004222">
    <property type="term" value="F:metalloendopeptidase activity"/>
    <property type="evidence" value="ECO:0007669"/>
    <property type="project" value="InterPro"/>
</dbReference>
<evidence type="ECO:0000256" key="4">
    <source>
        <dbReference type="ARBA" id="ARBA00022833"/>
    </source>
</evidence>
<keyword evidence="3 6" id="KW-0378">Hydrolase</keyword>
<keyword evidence="7" id="KW-0732">Signal</keyword>
<evidence type="ECO:0000256" key="2">
    <source>
        <dbReference type="ARBA" id="ARBA00022723"/>
    </source>
</evidence>
<dbReference type="GO" id="GO:0016020">
    <property type="term" value="C:membrane"/>
    <property type="evidence" value="ECO:0007669"/>
    <property type="project" value="TreeGrafter"/>
</dbReference>
<dbReference type="CDD" id="cd07342">
    <property type="entry name" value="M48C_Oma1_like"/>
    <property type="match status" value="1"/>
</dbReference>
<dbReference type="Pfam" id="PF01435">
    <property type="entry name" value="Peptidase_M48"/>
    <property type="match status" value="1"/>
</dbReference>
<dbReference type="Proteomes" id="UP000218151">
    <property type="component" value="Unassembled WGS sequence"/>
</dbReference>
<evidence type="ECO:0000256" key="1">
    <source>
        <dbReference type="ARBA" id="ARBA00022670"/>
    </source>
</evidence>
<evidence type="ECO:0000313" key="9">
    <source>
        <dbReference type="EMBL" id="PAX09211.1"/>
    </source>
</evidence>
<comment type="caution">
    <text evidence="9">The sequence shown here is derived from an EMBL/GenBank/DDBJ whole genome shotgun (WGS) entry which is preliminary data.</text>
</comment>
<dbReference type="AlphaFoldDB" id="A0A2A2SJK8"/>
<sequence>MTRLLLALLLVAAPVRASAQQPDAAWFERLRAADMRLATIAHRLVTGNVALCAERQPATGMVLHAVDQYAPATRAAARAAFGFERPVAVELVVPGTAAAAAGVPANAAVTAVNGRAMPAPAGGAEPTGATRDAALAVLAEQPADAPLRLDLVQGGVARTVTVAASPGCRAAFELLLGPKMTAKADGRIVQIGVRFLERYGDEDVAVVIAHELAHIILRHRVRLEAAGAQWGFRSEFGRNRGLFRRTEEEADLLGLHLLRNAGYDPASAPRFWREHGGDIDHGLFRSRTHPSSGARARMLEAELARLPAGAPTPYLPPVLANRDVALR</sequence>
<evidence type="ECO:0000256" key="6">
    <source>
        <dbReference type="RuleBase" id="RU003983"/>
    </source>
</evidence>
<keyword evidence="4 6" id="KW-0862">Zinc</keyword>
<comment type="cofactor">
    <cofactor evidence="6">
        <name>Zn(2+)</name>
        <dbReference type="ChEBI" id="CHEBI:29105"/>
    </cofactor>
    <text evidence="6">Binds 1 zinc ion per subunit.</text>
</comment>
<feature type="signal peptide" evidence="7">
    <location>
        <begin position="1"/>
        <end position="19"/>
    </location>
</feature>
<dbReference type="GO" id="GO:0051603">
    <property type="term" value="P:proteolysis involved in protein catabolic process"/>
    <property type="evidence" value="ECO:0007669"/>
    <property type="project" value="TreeGrafter"/>
</dbReference>
<evidence type="ECO:0000256" key="5">
    <source>
        <dbReference type="ARBA" id="ARBA00023049"/>
    </source>
</evidence>
<keyword evidence="5 6" id="KW-0482">Metalloprotease</keyword>
<gene>
    <name evidence="9" type="ORF">CKY28_00095</name>
</gene>
<dbReference type="GO" id="GO:0046872">
    <property type="term" value="F:metal ion binding"/>
    <property type="evidence" value="ECO:0007669"/>
    <property type="project" value="UniProtKB-KW"/>
</dbReference>
<dbReference type="OrthoDB" id="7338723at2"/>
<dbReference type="RefSeq" id="WP_095996318.1">
    <property type="nucleotide sequence ID" value="NZ_NSLI01000001.1"/>
</dbReference>
<comment type="similarity">
    <text evidence="6">Belongs to the peptidase M48 family.</text>
</comment>
<organism evidence="9 10">
    <name type="scientific">Sphingomonas lenta</name>
    <dbReference type="NCBI Taxonomy" id="1141887"/>
    <lineage>
        <taxon>Bacteria</taxon>
        <taxon>Pseudomonadati</taxon>
        <taxon>Pseudomonadota</taxon>
        <taxon>Alphaproteobacteria</taxon>
        <taxon>Sphingomonadales</taxon>
        <taxon>Sphingomonadaceae</taxon>
        <taxon>Sphingomonas</taxon>
    </lineage>
</organism>
<evidence type="ECO:0000313" key="10">
    <source>
        <dbReference type="Proteomes" id="UP000218151"/>
    </source>
</evidence>
<name>A0A2A2SJK8_9SPHN</name>
<keyword evidence="10" id="KW-1185">Reference proteome</keyword>
<dbReference type="InterPro" id="IPR001915">
    <property type="entry name" value="Peptidase_M48"/>
</dbReference>
<dbReference type="EMBL" id="NSLI01000001">
    <property type="protein sequence ID" value="PAX09211.1"/>
    <property type="molecule type" value="Genomic_DNA"/>
</dbReference>
<dbReference type="PANTHER" id="PTHR22726">
    <property type="entry name" value="METALLOENDOPEPTIDASE OMA1"/>
    <property type="match status" value="1"/>
</dbReference>
<keyword evidence="2" id="KW-0479">Metal-binding</keyword>
<evidence type="ECO:0000256" key="3">
    <source>
        <dbReference type="ARBA" id="ARBA00022801"/>
    </source>
</evidence>
<dbReference type="InterPro" id="IPR051156">
    <property type="entry name" value="Mito/Outer_Membr_Metalloprot"/>
</dbReference>
<proteinExistence type="inferred from homology"/>
<dbReference type="Gene3D" id="2.30.42.10">
    <property type="match status" value="1"/>
</dbReference>
<keyword evidence="1 6" id="KW-0645">Protease</keyword>
<evidence type="ECO:0000259" key="8">
    <source>
        <dbReference type="Pfam" id="PF01435"/>
    </source>
</evidence>